<evidence type="ECO:0000256" key="10">
    <source>
        <dbReference type="ARBA" id="ARBA00023002"/>
    </source>
</evidence>
<dbReference type="GO" id="GO:0006782">
    <property type="term" value="P:protoporphyrinogen IX biosynthetic process"/>
    <property type="evidence" value="ECO:0007669"/>
    <property type="project" value="UniProtKB-UniRule"/>
</dbReference>
<feature type="transmembrane region" description="Helical" evidence="15">
    <location>
        <begin position="118"/>
        <end position="136"/>
    </location>
</feature>
<comment type="subcellular location">
    <subcellularLocation>
        <location evidence="1">Cell membrane</location>
        <topology evidence="1">Multi-pass membrane protein</topology>
    </subcellularLocation>
</comment>
<proteinExistence type="inferred from homology"/>
<dbReference type="PIRSF" id="PIRSF004638">
    <property type="entry name" value="UCP004638"/>
    <property type="match status" value="1"/>
</dbReference>
<keyword evidence="8 14" id="KW-0479">Metal-binding</keyword>
<dbReference type="InterPro" id="IPR005265">
    <property type="entry name" value="HemJ-like"/>
</dbReference>
<evidence type="ECO:0000313" key="17">
    <source>
        <dbReference type="Proteomes" id="UP000091926"/>
    </source>
</evidence>
<comment type="pathway">
    <text evidence="2 14">Porphyrin-containing compound metabolism; protoporphyrin-IX biosynthesis; protoporphyrin-IX from protoporphyrinogen-IX: step 1/1.</text>
</comment>
<evidence type="ECO:0000256" key="11">
    <source>
        <dbReference type="ARBA" id="ARBA00023004"/>
    </source>
</evidence>
<evidence type="ECO:0000256" key="3">
    <source>
        <dbReference type="ARBA" id="ARBA00006501"/>
    </source>
</evidence>
<comment type="function">
    <text evidence="14">Catalyzes the oxidation of protoporphyrinogen IX to protoporphyrin IX.</text>
</comment>
<evidence type="ECO:0000313" key="16">
    <source>
        <dbReference type="EMBL" id="ANN77803.1"/>
    </source>
</evidence>
<dbReference type="EC" id="1.3.99.-" evidence="14"/>
<evidence type="ECO:0000256" key="6">
    <source>
        <dbReference type="ARBA" id="ARBA00022617"/>
    </source>
</evidence>
<keyword evidence="12 14" id="KW-0472">Membrane</keyword>
<reference evidence="16 17" key="1">
    <citation type="submission" date="2016-06" db="EMBL/GenBank/DDBJ databases">
        <title>Complete genome sequences of Bordetella bronchialis and Bordetella flabilis.</title>
        <authorList>
            <person name="LiPuma J.J."/>
            <person name="Spilker T."/>
        </authorList>
    </citation>
    <scope>NUCLEOTIDE SEQUENCE [LARGE SCALE GENOMIC DNA]</scope>
    <source>
        <strain evidence="16 17">AU10664</strain>
    </source>
</reference>
<dbReference type="GO" id="GO:0046872">
    <property type="term" value="F:metal ion binding"/>
    <property type="evidence" value="ECO:0007669"/>
    <property type="project" value="UniProtKB-UniRule"/>
</dbReference>
<comment type="catalytic activity">
    <reaction evidence="13 14">
        <text>protoporphyrinogen IX + 3 A = protoporphyrin IX + 3 AH2</text>
        <dbReference type="Rhea" id="RHEA:62000"/>
        <dbReference type="ChEBI" id="CHEBI:13193"/>
        <dbReference type="ChEBI" id="CHEBI:17499"/>
        <dbReference type="ChEBI" id="CHEBI:57306"/>
        <dbReference type="ChEBI" id="CHEBI:57307"/>
    </reaction>
</comment>
<evidence type="ECO:0000256" key="5">
    <source>
        <dbReference type="ARBA" id="ARBA00022475"/>
    </source>
</evidence>
<evidence type="ECO:0000256" key="15">
    <source>
        <dbReference type="SAM" id="Phobius"/>
    </source>
</evidence>
<dbReference type="AlphaFoldDB" id="A0A193GDW2"/>
<keyword evidence="11 14" id="KW-0408">Iron</keyword>
<accession>A0A193GDW2</accession>
<gene>
    <name evidence="16" type="ORF">BAU07_12450</name>
</gene>
<feature type="transmembrane region" description="Helical" evidence="15">
    <location>
        <begin position="55"/>
        <end position="73"/>
    </location>
</feature>
<evidence type="ECO:0000256" key="14">
    <source>
        <dbReference type="PIRNR" id="PIRNR004638"/>
    </source>
</evidence>
<dbReference type="UniPathway" id="UPA00251">
    <property type="reaction ID" value="UER00324"/>
</dbReference>
<dbReference type="Proteomes" id="UP000091926">
    <property type="component" value="Chromosome"/>
</dbReference>
<keyword evidence="6 14" id="KW-0349">Heme</keyword>
<keyword evidence="9 15" id="KW-1133">Transmembrane helix</keyword>
<evidence type="ECO:0000256" key="9">
    <source>
        <dbReference type="ARBA" id="ARBA00022989"/>
    </source>
</evidence>
<organism evidence="16 17">
    <name type="scientific">Bordetella flabilis</name>
    <dbReference type="NCBI Taxonomy" id="463014"/>
    <lineage>
        <taxon>Bacteria</taxon>
        <taxon>Pseudomonadati</taxon>
        <taxon>Pseudomonadota</taxon>
        <taxon>Betaproteobacteria</taxon>
        <taxon>Burkholderiales</taxon>
        <taxon>Alcaligenaceae</taxon>
        <taxon>Bordetella</taxon>
    </lineage>
</organism>
<keyword evidence="17" id="KW-1185">Reference proteome</keyword>
<evidence type="ECO:0000256" key="12">
    <source>
        <dbReference type="ARBA" id="ARBA00023136"/>
    </source>
</evidence>
<dbReference type="EMBL" id="CP016172">
    <property type="protein sequence ID" value="ANN77803.1"/>
    <property type="molecule type" value="Genomic_DNA"/>
</dbReference>
<dbReference type="Pfam" id="PF03653">
    <property type="entry name" value="UPF0093"/>
    <property type="match status" value="1"/>
</dbReference>
<evidence type="ECO:0000256" key="8">
    <source>
        <dbReference type="ARBA" id="ARBA00022723"/>
    </source>
</evidence>
<dbReference type="KEGG" id="bfz:BAU07_12450"/>
<name>A0A193GDW2_9BORD</name>
<protein>
    <recommendedName>
        <fullName evidence="4 14">Protoporphyrinogen IX oxidase</fullName>
        <ecNumber evidence="14">1.3.99.-</ecNumber>
    </recommendedName>
</protein>
<evidence type="ECO:0000256" key="2">
    <source>
        <dbReference type="ARBA" id="ARBA00005073"/>
    </source>
</evidence>
<dbReference type="PANTHER" id="PTHR40255">
    <property type="entry name" value="UPF0093 MEMBRANE PROTEIN SLR1790"/>
    <property type="match status" value="1"/>
</dbReference>
<feature type="transmembrane region" description="Helical" evidence="15">
    <location>
        <begin position="79"/>
        <end position="97"/>
    </location>
</feature>
<feature type="transmembrane region" description="Helical" evidence="15">
    <location>
        <begin position="12"/>
        <end position="34"/>
    </location>
</feature>
<comment type="similarity">
    <text evidence="3 14">Belongs to the HemJ family.</text>
</comment>
<evidence type="ECO:0000256" key="13">
    <source>
        <dbReference type="ARBA" id="ARBA00048390"/>
    </source>
</evidence>
<dbReference type="GO" id="GO:0070818">
    <property type="term" value="F:protoporphyrinogen oxidase activity"/>
    <property type="evidence" value="ECO:0007669"/>
    <property type="project" value="UniProtKB-UniRule"/>
</dbReference>
<keyword evidence="7 15" id="KW-0812">Transmembrane</keyword>
<sequence length="139" mass="14907">MTFAVLYTWMKAVHVASAFVFVAGVSVLSLVLVADAPNTAHSGSATARWRRWNRIVITPAMLLTWVFGLGLAMQGHWLGYTWLSAKVGLVVLLSGIHGAQSRALRLRAAGQQASVWRLTPLIVATATLAILGLAVAKPF</sequence>
<evidence type="ECO:0000256" key="1">
    <source>
        <dbReference type="ARBA" id="ARBA00004651"/>
    </source>
</evidence>
<keyword evidence="5 14" id="KW-1003">Cell membrane</keyword>
<evidence type="ECO:0000256" key="7">
    <source>
        <dbReference type="ARBA" id="ARBA00022692"/>
    </source>
</evidence>
<keyword evidence="10" id="KW-0560">Oxidoreductase</keyword>
<dbReference type="OrthoDB" id="194724at2"/>
<dbReference type="GO" id="GO:0005886">
    <property type="term" value="C:plasma membrane"/>
    <property type="evidence" value="ECO:0007669"/>
    <property type="project" value="UniProtKB-SubCell"/>
</dbReference>
<dbReference type="RefSeq" id="WP_066658055.1">
    <property type="nucleotide sequence ID" value="NZ_CBCSCL010000001.1"/>
</dbReference>
<comment type="cofactor">
    <cofactor evidence="14">
        <name>heme b</name>
        <dbReference type="ChEBI" id="CHEBI:60344"/>
    </cofactor>
    <text evidence="14">Binds 1 heme b (iron(II)-protoporphyrin IX) group per subunit.</text>
</comment>
<dbReference type="PANTHER" id="PTHR40255:SF1">
    <property type="entry name" value="PROTOPORPHYRINOGEN IX OXIDASE"/>
    <property type="match status" value="1"/>
</dbReference>
<evidence type="ECO:0000256" key="4">
    <source>
        <dbReference type="ARBA" id="ARBA00017504"/>
    </source>
</evidence>